<dbReference type="OrthoDB" id="307419at2157"/>
<organism evidence="3 4">
    <name type="scientific">Haloprofundus marisrubri</name>
    <dbReference type="NCBI Taxonomy" id="1514971"/>
    <lineage>
        <taxon>Archaea</taxon>
        <taxon>Methanobacteriati</taxon>
        <taxon>Methanobacteriota</taxon>
        <taxon>Stenosarchaea group</taxon>
        <taxon>Halobacteria</taxon>
        <taxon>Halobacteriales</taxon>
        <taxon>Haloferacaceae</taxon>
        <taxon>Haloprofundus</taxon>
    </lineage>
</organism>
<sequence>MNRRVKSSLLWGAVGVFAFLALAQGYVLVAGPLPVGFLGRIGIALVVGAVAAGVSYATELRLLAR</sequence>
<dbReference type="AlphaFoldDB" id="A0A0W1RBH9"/>
<feature type="domain" description="DUF7981" evidence="2">
    <location>
        <begin position="1"/>
        <end position="64"/>
    </location>
</feature>
<dbReference type="STRING" id="1514971.AUR64_06035"/>
<feature type="transmembrane region" description="Helical" evidence="1">
    <location>
        <begin position="35"/>
        <end position="57"/>
    </location>
</feature>
<proteinExistence type="predicted"/>
<comment type="caution">
    <text evidence="3">The sequence shown here is derived from an EMBL/GenBank/DDBJ whole genome shotgun (WGS) entry which is preliminary data.</text>
</comment>
<evidence type="ECO:0000256" key="1">
    <source>
        <dbReference type="SAM" id="Phobius"/>
    </source>
</evidence>
<keyword evidence="4" id="KW-1185">Reference proteome</keyword>
<dbReference type="Pfam" id="PF25938">
    <property type="entry name" value="DUF7981"/>
    <property type="match status" value="1"/>
</dbReference>
<evidence type="ECO:0000259" key="2">
    <source>
        <dbReference type="Pfam" id="PF25938"/>
    </source>
</evidence>
<evidence type="ECO:0000313" key="4">
    <source>
        <dbReference type="Proteomes" id="UP000054387"/>
    </source>
</evidence>
<dbReference type="RefSeq" id="WP_058580545.1">
    <property type="nucleotide sequence ID" value="NZ_LOPU01000016.1"/>
</dbReference>
<dbReference type="InterPro" id="IPR058287">
    <property type="entry name" value="DUF7981"/>
</dbReference>
<reference evidence="3 4" key="1">
    <citation type="submission" date="2015-12" db="EMBL/GenBank/DDBJ databases">
        <title>Haloprofundus marisrubri gen. nov., sp. nov., an extremely halophilic archaeon isolated from the Discovery deep brine-seawater interface in the Red Sea.</title>
        <authorList>
            <person name="Zhang G."/>
            <person name="Stingl U."/>
            <person name="Rashid M."/>
        </authorList>
    </citation>
    <scope>NUCLEOTIDE SEQUENCE [LARGE SCALE GENOMIC DNA]</scope>
    <source>
        <strain evidence="3 4">SB9</strain>
    </source>
</reference>
<protein>
    <recommendedName>
        <fullName evidence="2">DUF7981 domain-containing protein</fullName>
    </recommendedName>
</protein>
<dbReference type="EMBL" id="LOPU01000016">
    <property type="protein sequence ID" value="KTG10747.1"/>
    <property type="molecule type" value="Genomic_DNA"/>
</dbReference>
<evidence type="ECO:0000313" key="3">
    <source>
        <dbReference type="EMBL" id="KTG10747.1"/>
    </source>
</evidence>
<gene>
    <name evidence="3" type="ORF">AUR64_06035</name>
</gene>
<name>A0A0W1RBH9_9EURY</name>
<accession>A0A0W1RBH9</accession>
<keyword evidence="1" id="KW-1133">Transmembrane helix</keyword>
<keyword evidence="1" id="KW-0472">Membrane</keyword>
<keyword evidence="1" id="KW-0812">Transmembrane</keyword>
<dbReference type="Proteomes" id="UP000054387">
    <property type="component" value="Unassembled WGS sequence"/>
</dbReference>